<accession>A0A7W9H625</accession>
<dbReference type="Pfam" id="PF04616">
    <property type="entry name" value="Glyco_hydro_43"/>
    <property type="match status" value="1"/>
</dbReference>
<dbReference type="InterPro" id="IPR050727">
    <property type="entry name" value="GH43_arabinanases"/>
</dbReference>
<dbReference type="GO" id="GO:0004565">
    <property type="term" value="F:beta-galactosidase activity"/>
    <property type="evidence" value="ECO:0007669"/>
    <property type="project" value="UniProtKB-EC"/>
</dbReference>
<name>A0A7W9H625_9ACTN</name>
<keyword evidence="7" id="KW-1185">Reference proteome</keyword>
<evidence type="ECO:0000256" key="5">
    <source>
        <dbReference type="RuleBase" id="RU361187"/>
    </source>
</evidence>
<comment type="similarity">
    <text evidence="2 5">Belongs to the glycosyl hydrolase 43 family.</text>
</comment>
<gene>
    <name evidence="6" type="ORF">HDA41_004321</name>
</gene>
<evidence type="ECO:0000313" key="6">
    <source>
        <dbReference type="EMBL" id="MBB5796357.1"/>
    </source>
</evidence>
<evidence type="ECO:0000256" key="2">
    <source>
        <dbReference type="ARBA" id="ARBA00009865"/>
    </source>
</evidence>
<dbReference type="CDD" id="cd08983">
    <property type="entry name" value="GH43_Bt3655-like"/>
    <property type="match status" value="1"/>
</dbReference>
<evidence type="ECO:0000256" key="4">
    <source>
        <dbReference type="ARBA" id="ARBA00023295"/>
    </source>
</evidence>
<dbReference type="RefSeq" id="WP_184986228.1">
    <property type="nucleotide sequence ID" value="NZ_JACHNE010000001.1"/>
</dbReference>
<dbReference type="Proteomes" id="UP000590647">
    <property type="component" value="Unassembled WGS sequence"/>
</dbReference>
<evidence type="ECO:0000256" key="1">
    <source>
        <dbReference type="ARBA" id="ARBA00004834"/>
    </source>
</evidence>
<evidence type="ECO:0000313" key="7">
    <source>
        <dbReference type="Proteomes" id="UP000590647"/>
    </source>
</evidence>
<dbReference type="InterPro" id="IPR006710">
    <property type="entry name" value="Glyco_hydro_43"/>
</dbReference>
<reference evidence="6 7" key="1">
    <citation type="submission" date="2020-08" db="EMBL/GenBank/DDBJ databases">
        <title>Sequencing the genomes of 1000 actinobacteria strains.</title>
        <authorList>
            <person name="Klenk H.-P."/>
        </authorList>
    </citation>
    <scope>NUCLEOTIDE SEQUENCE [LARGE SCALE GENOMIC DNA]</scope>
    <source>
        <strain evidence="6 7">DSM 40084</strain>
    </source>
</reference>
<sequence>MYVVSYFTDTDEALHLAYSHDGEEFSVVNGGRPVLRGTVGTGRLRDPFIGVGPDGLFHLLATDGWTSPCIIHATSADLLTWSDQELLPVMTEVDGAHNAWAPEFFLDRGTGLYHLIWSSVVESGSTPEGRDYEHVGQDHRIWHCTTEDFSTFSAPDVFFDPGHSVIDATVRQLDDGGFLMAFKDERGTNDLATAHKDIHLTAFETPGGPYAAGTGPVTPSVVEGPSIFRRGGELVMIFDHYLEGRYGAARSKDGVDWEPVSLALPPGMRHASVLETPLPPSIPPC</sequence>
<dbReference type="Gene3D" id="2.115.10.20">
    <property type="entry name" value="Glycosyl hydrolase domain, family 43"/>
    <property type="match status" value="1"/>
</dbReference>
<dbReference type="PANTHER" id="PTHR43301:SF3">
    <property type="entry name" value="ARABINAN ENDO-1,5-ALPHA-L-ARABINOSIDASE A-RELATED"/>
    <property type="match status" value="1"/>
</dbReference>
<evidence type="ECO:0000256" key="3">
    <source>
        <dbReference type="ARBA" id="ARBA00022801"/>
    </source>
</evidence>
<proteinExistence type="inferred from homology"/>
<comment type="pathway">
    <text evidence="1">Glycan metabolism; L-arabinan degradation.</text>
</comment>
<protein>
    <submittedName>
        <fullName evidence="6">Beta-galactosidase</fullName>
        <ecNumber evidence="6">3.2.1.23</ecNumber>
    </submittedName>
</protein>
<comment type="caution">
    <text evidence="6">The sequence shown here is derived from an EMBL/GenBank/DDBJ whole genome shotgun (WGS) entry which is preliminary data.</text>
</comment>
<organism evidence="6 7">
    <name type="scientific">Streptomyces caelestis</name>
    <dbReference type="NCBI Taxonomy" id="36816"/>
    <lineage>
        <taxon>Bacteria</taxon>
        <taxon>Bacillati</taxon>
        <taxon>Actinomycetota</taxon>
        <taxon>Actinomycetes</taxon>
        <taxon>Kitasatosporales</taxon>
        <taxon>Streptomycetaceae</taxon>
        <taxon>Streptomyces</taxon>
    </lineage>
</organism>
<dbReference type="SUPFAM" id="SSF75005">
    <property type="entry name" value="Arabinanase/levansucrase/invertase"/>
    <property type="match status" value="1"/>
</dbReference>
<dbReference type="InterPro" id="IPR023296">
    <property type="entry name" value="Glyco_hydro_beta-prop_sf"/>
</dbReference>
<dbReference type="GO" id="GO:0005975">
    <property type="term" value="P:carbohydrate metabolic process"/>
    <property type="evidence" value="ECO:0007669"/>
    <property type="project" value="InterPro"/>
</dbReference>
<dbReference type="AlphaFoldDB" id="A0A7W9H625"/>
<keyword evidence="4 5" id="KW-0326">Glycosidase</keyword>
<dbReference type="PANTHER" id="PTHR43301">
    <property type="entry name" value="ARABINAN ENDO-1,5-ALPHA-L-ARABINOSIDASE"/>
    <property type="match status" value="1"/>
</dbReference>
<keyword evidence="3 5" id="KW-0378">Hydrolase</keyword>
<dbReference type="EC" id="3.2.1.23" evidence="6"/>
<dbReference type="EMBL" id="JACHNE010000001">
    <property type="protein sequence ID" value="MBB5796357.1"/>
    <property type="molecule type" value="Genomic_DNA"/>
</dbReference>